<proteinExistence type="predicted"/>
<accession>A0A1M5JAC6</accession>
<gene>
    <name evidence="3" type="ORF">SAMN05443248_1316</name>
</gene>
<evidence type="ECO:0000313" key="3">
    <source>
        <dbReference type="EMBL" id="SHG37200.1"/>
    </source>
</evidence>
<keyword evidence="2" id="KW-0472">Membrane</keyword>
<feature type="region of interest" description="Disordered" evidence="1">
    <location>
        <begin position="150"/>
        <end position="170"/>
    </location>
</feature>
<dbReference type="RefSeq" id="WP_154072050.1">
    <property type="nucleotide sequence ID" value="NZ_LT670817.1"/>
</dbReference>
<name>A0A1M5JAC6_9BRAD</name>
<evidence type="ECO:0000256" key="2">
    <source>
        <dbReference type="SAM" id="Phobius"/>
    </source>
</evidence>
<evidence type="ECO:0000313" key="4">
    <source>
        <dbReference type="Proteomes" id="UP000189796"/>
    </source>
</evidence>
<keyword evidence="2" id="KW-0812">Transmembrane</keyword>
<dbReference type="EMBL" id="LT670817">
    <property type="protein sequence ID" value="SHG37200.1"/>
    <property type="molecule type" value="Genomic_DNA"/>
</dbReference>
<keyword evidence="2" id="KW-1133">Transmembrane helix</keyword>
<protein>
    <submittedName>
        <fullName evidence="3">Uncharacterized protein</fullName>
    </submittedName>
</protein>
<feature type="compositionally biased region" description="Pro residues" evidence="1">
    <location>
        <begin position="158"/>
        <end position="168"/>
    </location>
</feature>
<dbReference type="AlphaFoldDB" id="A0A1M5JAC6"/>
<feature type="transmembrane region" description="Helical" evidence="2">
    <location>
        <begin position="61"/>
        <end position="85"/>
    </location>
</feature>
<dbReference type="Proteomes" id="UP000189796">
    <property type="component" value="Chromosome I"/>
</dbReference>
<evidence type="ECO:0000256" key="1">
    <source>
        <dbReference type="SAM" id="MobiDB-lite"/>
    </source>
</evidence>
<feature type="transmembrane region" description="Helical" evidence="2">
    <location>
        <begin position="22"/>
        <end position="41"/>
    </location>
</feature>
<feature type="transmembrane region" description="Helical" evidence="2">
    <location>
        <begin position="106"/>
        <end position="127"/>
    </location>
</feature>
<organism evidence="3 4">
    <name type="scientific">Bradyrhizobium erythrophlei</name>
    <dbReference type="NCBI Taxonomy" id="1437360"/>
    <lineage>
        <taxon>Bacteria</taxon>
        <taxon>Pseudomonadati</taxon>
        <taxon>Pseudomonadota</taxon>
        <taxon>Alphaproteobacteria</taxon>
        <taxon>Hyphomicrobiales</taxon>
        <taxon>Nitrobacteraceae</taxon>
        <taxon>Bradyrhizobium</taxon>
    </lineage>
</organism>
<sequence length="299" mass="33177">MVAIQDRANAFLDILGRPVPKAIFAIWGAIATWDTFVSQFIPENIAKNFPKAHQVIAMTYGWLSIQTWLLIGAGIVVLTSLEYAARHKWKLELATGGRPTPSSDSARPLLAFFWLFVVTTIVTIWSLDAAHWGAQVSKVSAPALPRPAKPLPSSITTPTPPPPLPPEPWVTEDEVQKAKKSGRLLLPFGPNELARMNYSMGSIGTDAYVGSWVKIDNPFLRVSRLVEKDKKEYLIVVILQPVWPAVLIFDAKKWGDQILTMNPSAGAKVHALCQLVKYDDKDRYDMDTTKFVGANCELQ</sequence>
<reference evidence="3 4" key="1">
    <citation type="submission" date="2016-11" db="EMBL/GenBank/DDBJ databases">
        <authorList>
            <person name="Jaros S."/>
            <person name="Januszkiewicz K."/>
            <person name="Wedrychowicz H."/>
        </authorList>
    </citation>
    <scope>NUCLEOTIDE SEQUENCE [LARGE SCALE GENOMIC DNA]</scope>
    <source>
        <strain evidence="3 4">GAS138</strain>
    </source>
</reference>